<dbReference type="Proteomes" id="UP000485367">
    <property type="component" value="Unassembled WGS sequence"/>
</dbReference>
<name>A0A1V5SEA2_9BACT</name>
<evidence type="ECO:0000313" key="1">
    <source>
        <dbReference type="EMBL" id="OQA52815.1"/>
    </source>
</evidence>
<sequence>MKIFRSHFGLAVLVVLFSVFGLFAVLLEKGYQNIEFDGSQAIFCGGSISYFQEQELYNYEKGDFSEFAKAFKVRLVDGNFARVIIDIVNDQGRARSLISITNLSEEVFKLSAKDLSFSFRESNFQFSSEEKEFQAPKGQTVVFVSEVADVPWGEDDFSFVLSKKGSCHLKLSGEIKSDVSLARLFKSQAPGPAFSSIEVPPGIIAVGFKDWVKVDPFYKSQIKVLSYNRERPGVWADVSTDPHALLEPGVGYYLQNESDRTVTVEMEEPYKVPGNIEKRTIRKGWNLVYNDYGRDILLKEIELKIAEKEFKNRNVSLEGRGIGELISSALVSADGFVVSKFQEQGVLDFSPMSLSSDRISDEGVFWLYLFEEEPVQKIKMQDINFSFKTDKESYAPGEDIRMSFKVENNSQGPIEVNEENQDDDCQNGFVVAKGNRLVYSTFPYSFGSCPNWPVQTNLHSGAQIEYNRLWRIPNNLSGQIRIIGYFDQSRSFSKDKKLKQIFINIKDE</sequence>
<dbReference type="EMBL" id="MWBO01000020">
    <property type="protein sequence ID" value="OQA52815.1"/>
    <property type="molecule type" value="Genomic_DNA"/>
</dbReference>
<organism evidence="1">
    <name type="scientific">candidate division WS2 bacterium ADurb.Bin280</name>
    <dbReference type="NCBI Taxonomy" id="1852829"/>
    <lineage>
        <taxon>Bacteria</taxon>
        <taxon>candidate division WS2</taxon>
    </lineage>
</organism>
<proteinExistence type="predicted"/>
<comment type="caution">
    <text evidence="1">The sequence shown here is derived from an EMBL/GenBank/DDBJ whole genome shotgun (WGS) entry which is preliminary data.</text>
</comment>
<accession>A0A1V5SEA2</accession>
<dbReference type="AlphaFoldDB" id="A0A1V5SEA2"/>
<gene>
    <name evidence="1" type="ORF">BWY43_00323</name>
</gene>
<protein>
    <submittedName>
        <fullName evidence="1">Uncharacterized protein</fullName>
    </submittedName>
</protein>
<reference evidence="1" key="1">
    <citation type="submission" date="2017-02" db="EMBL/GenBank/DDBJ databases">
        <title>Delving into the versatile metabolic prowess of the omnipresent phylum Bacteroidetes.</title>
        <authorList>
            <person name="Nobu M.K."/>
            <person name="Mei R."/>
            <person name="Narihiro T."/>
            <person name="Kuroda K."/>
            <person name="Liu W.-T."/>
        </authorList>
    </citation>
    <scope>NUCLEOTIDE SEQUENCE</scope>
    <source>
        <strain evidence="1">ADurb.Bin280</strain>
    </source>
</reference>